<proteinExistence type="predicted"/>
<reference evidence="1" key="1">
    <citation type="submission" date="2023-05" db="EMBL/GenBank/DDBJ databases">
        <title>Genome and transcriptome analyses reveal genes involved in the formation of fine ridges on petal epidermal cells in Hibiscus trionum.</title>
        <authorList>
            <person name="Koshimizu S."/>
            <person name="Masuda S."/>
            <person name="Ishii T."/>
            <person name="Shirasu K."/>
            <person name="Hoshino A."/>
            <person name="Arita M."/>
        </authorList>
    </citation>
    <scope>NUCLEOTIDE SEQUENCE</scope>
    <source>
        <strain evidence="1">Hamamatsu line</strain>
    </source>
</reference>
<dbReference type="PANTHER" id="PTHR34130:SF3">
    <property type="entry name" value="DUF1645 FAMILY PROTEIN"/>
    <property type="match status" value="1"/>
</dbReference>
<dbReference type="AlphaFoldDB" id="A0A9W7I515"/>
<name>A0A9W7I515_HIBTR</name>
<keyword evidence="2" id="KW-1185">Reference proteome</keyword>
<evidence type="ECO:0000313" key="1">
    <source>
        <dbReference type="EMBL" id="GMI89098.1"/>
    </source>
</evidence>
<dbReference type="EMBL" id="BSYR01000022">
    <property type="protein sequence ID" value="GMI89098.1"/>
    <property type="molecule type" value="Genomic_DNA"/>
</dbReference>
<organism evidence="1 2">
    <name type="scientific">Hibiscus trionum</name>
    <name type="common">Flower of an hour</name>
    <dbReference type="NCBI Taxonomy" id="183268"/>
    <lineage>
        <taxon>Eukaryota</taxon>
        <taxon>Viridiplantae</taxon>
        <taxon>Streptophyta</taxon>
        <taxon>Embryophyta</taxon>
        <taxon>Tracheophyta</taxon>
        <taxon>Spermatophyta</taxon>
        <taxon>Magnoliopsida</taxon>
        <taxon>eudicotyledons</taxon>
        <taxon>Gunneridae</taxon>
        <taxon>Pentapetalae</taxon>
        <taxon>rosids</taxon>
        <taxon>malvids</taxon>
        <taxon>Malvales</taxon>
        <taxon>Malvaceae</taxon>
        <taxon>Malvoideae</taxon>
        <taxon>Hibiscus</taxon>
    </lineage>
</organism>
<sequence length="232" mass="26996">MAENIAHLQQNNPENDELVKLHGLGQTRRSSSEADPEFFEFLSDLSYDMCPADDIIFCGKLIPLNEQHIPFQTPKDYSSEENRNNRVLRKRSESFSELSITRSDSTRECTERLRNSRSLDYKKLRRYDMERNPSTRSTRKAEVSSIKVNKRRWYVFMLGMVKFPPEMELKDIKSRQFRRNPSVMFPRVEDYGKRLSGNRSSGKGSSWSLLKALSCRDHSSVAVATSLWMPQA</sequence>
<evidence type="ECO:0000313" key="2">
    <source>
        <dbReference type="Proteomes" id="UP001165190"/>
    </source>
</evidence>
<gene>
    <name evidence="1" type="ORF">HRI_002579100</name>
</gene>
<protein>
    <submittedName>
        <fullName evidence="1">Uncharacterized protein</fullName>
    </submittedName>
</protein>
<accession>A0A9W7I515</accession>
<dbReference type="PANTHER" id="PTHR34130">
    <property type="entry name" value="OS08G0243800 PROTEIN"/>
    <property type="match status" value="1"/>
</dbReference>
<comment type="caution">
    <text evidence="1">The sequence shown here is derived from an EMBL/GenBank/DDBJ whole genome shotgun (WGS) entry which is preliminary data.</text>
</comment>
<dbReference type="Proteomes" id="UP001165190">
    <property type="component" value="Unassembled WGS sequence"/>
</dbReference>
<dbReference type="OrthoDB" id="752671at2759"/>